<dbReference type="InterPro" id="IPR058608">
    <property type="entry name" value="NrnB_C"/>
</dbReference>
<dbReference type="InterPro" id="IPR052968">
    <property type="entry name" value="Nucleotide_metab_enz"/>
</dbReference>
<evidence type="ECO:0000313" key="5">
    <source>
        <dbReference type="Proteomes" id="UP000181936"/>
    </source>
</evidence>
<dbReference type="SUPFAM" id="SSF64182">
    <property type="entry name" value="DHH phosphoesterases"/>
    <property type="match status" value="1"/>
</dbReference>
<feature type="domain" description="DDH" evidence="1">
    <location>
        <begin position="3"/>
        <end position="139"/>
    </location>
</feature>
<dbReference type="InterPro" id="IPR003156">
    <property type="entry name" value="DHHA1_dom"/>
</dbReference>
<dbReference type="InterPro" id="IPR001667">
    <property type="entry name" value="DDH_dom"/>
</dbReference>
<proteinExistence type="predicted"/>
<protein>
    <submittedName>
        <fullName evidence="4">Oligoribonuclease</fullName>
    </submittedName>
</protein>
<dbReference type="RefSeq" id="WP_072581808.1">
    <property type="nucleotide sequence ID" value="NZ_CP016020.1"/>
</dbReference>
<feature type="domain" description="Oligoribonuclease NrnB C-terminal" evidence="3">
    <location>
        <begin position="323"/>
        <end position="393"/>
    </location>
</feature>
<evidence type="ECO:0000259" key="3">
    <source>
        <dbReference type="Pfam" id="PF26386"/>
    </source>
</evidence>
<sequence length="394" mass="45820">MLLTHNDLDGISCGILAKTAFKEDVEVQYHSVNSLDYAVEKFLQIHSEGNFDRTKLYITDLSVHQENAKRLNEYVKKGGQVILIDHHKSALHLNNYSWASVSVEEPNGGLASATSLFYEYLIKSKALESSKILDEYVELVRQYDTWEWEKNNNSQAKQLNDLLFLQSIEEFEESISKRIHDQERFTFSDFEVKLLEMEENKRDRYIRKKKRETIQVNITDACVGVVYAEAYHSELGNELGKEYSHLDAIVILNMGNRKVSFRTIHDDVDVSEIAATFGGGGHAKAAGCSLTKEAYKQFVEKTFLLKPLRVDATHNELNQKTNCTHYQNNEKDQFFLYHSDTGKWIIEKNHKELEDHFETRELAERFIKRSYSANLSKDEHLINYLYDSYNRNKM</sequence>
<dbReference type="Proteomes" id="UP000181936">
    <property type="component" value="Chromosome"/>
</dbReference>
<dbReference type="AlphaFoldDB" id="A0A1L3MXH6"/>
<dbReference type="Pfam" id="PF02272">
    <property type="entry name" value="DHHA1"/>
    <property type="match status" value="1"/>
</dbReference>
<name>A0A1L3MXH6_9BACI</name>
<dbReference type="PANTHER" id="PTHR42146">
    <property type="entry name" value="3',5'-CYCLIC-NUCLEOTIDE PHOSPHODIESTERASE"/>
    <property type="match status" value="1"/>
</dbReference>
<dbReference type="PANTHER" id="PTHR42146:SF1">
    <property type="entry name" value="OLIGORIBONUCLEASE NRNB"/>
    <property type="match status" value="1"/>
</dbReference>
<evidence type="ECO:0000259" key="2">
    <source>
        <dbReference type="Pfam" id="PF02272"/>
    </source>
</evidence>
<accession>A0A1L3MXH6</accession>
<feature type="domain" description="DHHA1" evidence="2">
    <location>
        <begin position="242"/>
        <end position="301"/>
    </location>
</feature>
<dbReference type="STRING" id="1547283.A9C19_08345"/>
<gene>
    <name evidence="4" type="ORF">A9C19_08345</name>
</gene>
<reference evidence="4 5" key="1">
    <citation type="journal article" date="2016" name="Sci. Rep.">
        <title>Complete genome sequence and transcriptomic analysis of a novel marine strain Bacillus weihaiensis reveals the mechanism of brown algae degradation.</title>
        <authorList>
            <person name="Zhu Y."/>
            <person name="Chen P."/>
            <person name="Bao Y."/>
            <person name="Men Y."/>
            <person name="Zeng Y."/>
            <person name="Yang J."/>
            <person name="Sun J."/>
            <person name="Sun Y."/>
        </authorList>
    </citation>
    <scope>NUCLEOTIDE SEQUENCE [LARGE SCALE GENOMIC DNA]</scope>
    <source>
        <strain evidence="4 5">Alg07</strain>
    </source>
</reference>
<dbReference type="InterPro" id="IPR038763">
    <property type="entry name" value="DHH_sf"/>
</dbReference>
<dbReference type="Pfam" id="PF26386">
    <property type="entry name" value="NrnB_C"/>
    <property type="match status" value="1"/>
</dbReference>
<dbReference type="EMBL" id="CP016020">
    <property type="protein sequence ID" value="APH07018.1"/>
    <property type="molecule type" value="Genomic_DNA"/>
</dbReference>
<evidence type="ECO:0000259" key="1">
    <source>
        <dbReference type="Pfam" id="PF01368"/>
    </source>
</evidence>
<evidence type="ECO:0000313" key="4">
    <source>
        <dbReference type="EMBL" id="APH07018.1"/>
    </source>
</evidence>
<dbReference type="KEGG" id="bwh:A9C19_08345"/>
<keyword evidence="5" id="KW-1185">Reference proteome</keyword>
<dbReference type="Gene3D" id="3.10.310.30">
    <property type="match status" value="1"/>
</dbReference>
<dbReference type="Pfam" id="PF01368">
    <property type="entry name" value="DHH"/>
    <property type="match status" value="1"/>
</dbReference>
<dbReference type="OrthoDB" id="2035301at2"/>
<organism evidence="4 5">
    <name type="scientific">Bacillus weihaiensis</name>
    <dbReference type="NCBI Taxonomy" id="1547283"/>
    <lineage>
        <taxon>Bacteria</taxon>
        <taxon>Bacillati</taxon>
        <taxon>Bacillota</taxon>
        <taxon>Bacilli</taxon>
        <taxon>Bacillales</taxon>
        <taxon>Bacillaceae</taxon>
        <taxon>Bacillus</taxon>
    </lineage>
</organism>
<dbReference type="GO" id="GO:0003676">
    <property type="term" value="F:nucleic acid binding"/>
    <property type="evidence" value="ECO:0007669"/>
    <property type="project" value="InterPro"/>
</dbReference>
<dbReference type="Gene3D" id="3.90.1640.10">
    <property type="entry name" value="inorganic pyrophosphatase (n-terminal core)"/>
    <property type="match status" value="1"/>
</dbReference>